<name>A0ABY7VVU3_9BACT</name>
<protein>
    <recommendedName>
        <fullName evidence="3 5">Regulatory protein RecX</fullName>
    </recommendedName>
</protein>
<gene>
    <name evidence="5" type="primary">recX</name>
    <name evidence="9" type="ORF">PQO03_02595</name>
</gene>
<keyword evidence="6" id="KW-0175">Coiled coil</keyword>
<reference evidence="9 10" key="1">
    <citation type="submission" date="2023-02" db="EMBL/GenBank/DDBJ databases">
        <title>Genome sequence of Lentisphaera profundi SAORIC-696.</title>
        <authorList>
            <person name="Kim e."/>
            <person name="Cho J.-C."/>
            <person name="Choi A."/>
            <person name="Kang I."/>
        </authorList>
    </citation>
    <scope>NUCLEOTIDE SEQUENCE [LARGE SCALE GENOMIC DNA]</scope>
    <source>
        <strain evidence="9 10">SAORIC-696</strain>
    </source>
</reference>
<evidence type="ECO:0000259" key="8">
    <source>
        <dbReference type="Pfam" id="PF21981"/>
    </source>
</evidence>
<evidence type="ECO:0000256" key="6">
    <source>
        <dbReference type="SAM" id="Coils"/>
    </source>
</evidence>
<dbReference type="Gene3D" id="1.10.10.10">
    <property type="entry name" value="Winged helix-like DNA-binding domain superfamily/Winged helix DNA-binding domain"/>
    <property type="match status" value="3"/>
</dbReference>
<accession>A0ABY7VVU3</accession>
<dbReference type="Pfam" id="PF02631">
    <property type="entry name" value="RecX_HTH2"/>
    <property type="match status" value="1"/>
</dbReference>
<dbReference type="InterPro" id="IPR036388">
    <property type="entry name" value="WH-like_DNA-bd_sf"/>
</dbReference>
<dbReference type="PANTHER" id="PTHR33602">
    <property type="entry name" value="REGULATORY PROTEIN RECX FAMILY PROTEIN"/>
    <property type="match status" value="1"/>
</dbReference>
<keyword evidence="4 5" id="KW-0963">Cytoplasm</keyword>
<dbReference type="InterPro" id="IPR003783">
    <property type="entry name" value="Regulatory_RecX"/>
</dbReference>
<proteinExistence type="inferred from homology"/>
<evidence type="ECO:0000256" key="5">
    <source>
        <dbReference type="HAMAP-Rule" id="MF_01114"/>
    </source>
</evidence>
<comment type="function">
    <text evidence="5">Modulates RecA activity.</text>
</comment>
<evidence type="ECO:0000256" key="2">
    <source>
        <dbReference type="ARBA" id="ARBA00009695"/>
    </source>
</evidence>
<feature type="domain" description="RecX third three-helical" evidence="8">
    <location>
        <begin position="161"/>
        <end position="205"/>
    </location>
</feature>
<evidence type="ECO:0000259" key="7">
    <source>
        <dbReference type="Pfam" id="PF02631"/>
    </source>
</evidence>
<evidence type="ECO:0000256" key="4">
    <source>
        <dbReference type="ARBA" id="ARBA00022490"/>
    </source>
</evidence>
<evidence type="ECO:0000313" key="10">
    <source>
        <dbReference type="Proteomes" id="UP001214250"/>
    </source>
</evidence>
<evidence type="ECO:0000256" key="3">
    <source>
        <dbReference type="ARBA" id="ARBA00018111"/>
    </source>
</evidence>
<sequence length="209" mass="24750">MANRKVLKRRFLEDGRLELTLDNKEKFVLDPFQFKSHYLDLGAEIPNEIYQSFFDEKLLSDCRKKASDLLFRRLHSRGELRRKLRNKQLFSFVLIDKVLEEMTSYGYLDDKRFAELYCKELSKKGFGPRMVSQKMRLRGLESALVQEIIQEFTSSELDTSEELLRLAQKKLKSLHREVDQFKKRQKLYRYLAGRGWGSGDISKVIAKLL</sequence>
<evidence type="ECO:0000313" key="9">
    <source>
        <dbReference type="EMBL" id="WDE96849.1"/>
    </source>
</evidence>
<dbReference type="Pfam" id="PF21981">
    <property type="entry name" value="RecX_HTH3"/>
    <property type="match status" value="1"/>
</dbReference>
<evidence type="ECO:0000256" key="1">
    <source>
        <dbReference type="ARBA" id="ARBA00004496"/>
    </source>
</evidence>
<feature type="coiled-coil region" evidence="6">
    <location>
        <begin position="157"/>
        <end position="184"/>
    </location>
</feature>
<dbReference type="InterPro" id="IPR053924">
    <property type="entry name" value="RecX_HTH_2nd"/>
</dbReference>
<organism evidence="9 10">
    <name type="scientific">Lentisphaera profundi</name>
    <dbReference type="NCBI Taxonomy" id="1658616"/>
    <lineage>
        <taxon>Bacteria</taxon>
        <taxon>Pseudomonadati</taxon>
        <taxon>Lentisphaerota</taxon>
        <taxon>Lentisphaeria</taxon>
        <taxon>Lentisphaerales</taxon>
        <taxon>Lentisphaeraceae</taxon>
        <taxon>Lentisphaera</taxon>
    </lineage>
</organism>
<comment type="similarity">
    <text evidence="2 5">Belongs to the RecX family.</text>
</comment>
<dbReference type="Proteomes" id="UP001214250">
    <property type="component" value="Chromosome 1"/>
</dbReference>
<dbReference type="RefSeq" id="WP_274150914.1">
    <property type="nucleotide sequence ID" value="NZ_CP117811.1"/>
</dbReference>
<feature type="domain" description="RecX second three-helical" evidence="7">
    <location>
        <begin position="109"/>
        <end position="147"/>
    </location>
</feature>
<dbReference type="EMBL" id="CP117811">
    <property type="protein sequence ID" value="WDE96849.1"/>
    <property type="molecule type" value="Genomic_DNA"/>
</dbReference>
<dbReference type="PANTHER" id="PTHR33602:SF1">
    <property type="entry name" value="REGULATORY PROTEIN RECX FAMILY PROTEIN"/>
    <property type="match status" value="1"/>
</dbReference>
<dbReference type="InterPro" id="IPR053925">
    <property type="entry name" value="RecX_HTH_3rd"/>
</dbReference>
<comment type="subcellular location">
    <subcellularLocation>
        <location evidence="1 5">Cytoplasm</location>
    </subcellularLocation>
</comment>
<dbReference type="HAMAP" id="MF_01114">
    <property type="entry name" value="RecX"/>
    <property type="match status" value="1"/>
</dbReference>
<keyword evidence="10" id="KW-1185">Reference proteome</keyword>